<accession>A0ABU9YBI6</accession>
<keyword evidence="8" id="KW-1185">Reference proteome</keyword>
<gene>
    <name evidence="7" type="ORF">ABC974_26290</name>
</gene>
<evidence type="ECO:0000313" key="8">
    <source>
        <dbReference type="Proteomes" id="UP001419910"/>
    </source>
</evidence>
<keyword evidence="2" id="KW-0479">Metal-binding</keyword>
<dbReference type="SUPFAM" id="SSF51197">
    <property type="entry name" value="Clavaminate synthase-like"/>
    <property type="match status" value="1"/>
</dbReference>
<dbReference type="InterPro" id="IPR042098">
    <property type="entry name" value="TauD-like_sf"/>
</dbReference>
<keyword evidence="3 7" id="KW-0223">Dioxygenase</keyword>
<evidence type="ECO:0000313" key="7">
    <source>
        <dbReference type="EMBL" id="MEN2793162.1"/>
    </source>
</evidence>
<evidence type="ECO:0000256" key="5">
    <source>
        <dbReference type="ARBA" id="ARBA00023004"/>
    </source>
</evidence>
<dbReference type="Gene3D" id="3.60.130.10">
    <property type="entry name" value="Clavaminate synthase-like"/>
    <property type="match status" value="1"/>
</dbReference>
<keyword evidence="5" id="KW-0408">Iron</keyword>
<dbReference type="RefSeq" id="WP_343890306.1">
    <property type="nucleotide sequence ID" value="NZ_BAAAEH010000031.1"/>
</dbReference>
<organism evidence="7 8">
    <name type="scientific">Sphingomonas oligophenolica</name>
    <dbReference type="NCBI Taxonomy" id="301154"/>
    <lineage>
        <taxon>Bacteria</taxon>
        <taxon>Pseudomonadati</taxon>
        <taxon>Pseudomonadota</taxon>
        <taxon>Alphaproteobacteria</taxon>
        <taxon>Sphingomonadales</taxon>
        <taxon>Sphingomonadaceae</taxon>
        <taxon>Sphingomonas</taxon>
    </lineage>
</organism>
<feature type="domain" description="TauD/TfdA-like" evidence="6">
    <location>
        <begin position="9"/>
        <end position="258"/>
    </location>
</feature>
<dbReference type="EC" id="1.14.11.-" evidence="7"/>
<dbReference type="InterPro" id="IPR003819">
    <property type="entry name" value="TauD/TfdA-like"/>
</dbReference>
<dbReference type="InterPro" id="IPR051323">
    <property type="entry name" value="AtsK-like"/>
</dbReference>
<evidence type="ECO:0000256" key="4">
    <source>
        <dbReference type="ARBA" id="ARBA00023002"/>
    </source>
</evidence>
<protein>
    <submittedName>
        <fullName evidence="7">TauD/TfdA family dioxygenase</fullName>
        <ecNumber evidence="7">1.14.11.-</ecNumber>
    </submittedName>
</protein>
<evidence type="ECO:0000256" key="2">
    <source>
        <dbReference type="ARBA" id="ARBA00022723"/>
    </source>
</evidence>
<keyword evidence="4 7" id="KW-0560">Oxidoreductase</keyword>
<dbReference type="Proteomes" id="UP001419910">
    <property type="component" value="Unassembled WGS sequence"/>
</dbReference>
<evidence type="ECO:0000259" key="6">
    <source>
        <dbReference type="Pfam" id="PF02668"/>
    </source>
</evidence>
<comment type="similarity">
    <text evidence="1">Belongs to the TfdA dioxygenase family.</text>
</comment>
<comment type="caution">
    <text evidence="7">The sequence shown here is derived from an EMBL/GenBank/DDBJ whole genome shotgun (WGS) entry which is preliminary data.</text>
</comment>
<dbReference type="PANTHER" id="PTHR30468:SF1">
    <property type="entry name" value="ALPHA-KETOGLUTARATE-DEPENDENT SULFONATE DIOXYGENASE"/>
    <property type="match status" value="1"/>
</dbReference>
<proteinExistence type="inferred from homology"/>
<dbReference type="Pfam" id="PF02668">
    <property type="entry name" value="TauD"/>
    <property type="match status" value="1"/>
</dbReference>
<evidence type="ECO:0000256" key="3">
    <source>
        <dbReference type="ARBA" id="ARBA00022964"/>
    </source>
</evidence>
<evidence type="ECO:0000256" key="1">
    <source>
        <dbReference type="ARBA" id="ARBA00005896"/>
    </source>
</evidence>
<sequence length="277" mass="31472">MGNHITVLRYLQPFGIEIDIDLSRELQPELAAELRELFYTQKLIVARNQSLSLEQQAQVMSIFGPVMRTYDSMGYLTTDETANTTANVVPTAELKFHADYEYTDWGALGLSLHAIDVVDGATSTRFADAIAACTDMPSDLLTVFDHAQIRMSSGFDAEIIKRFPDATPYAGYHPAISLHPETGQRYLRASEMQTEEIVGFPPEESAKWLSRLHEWMLRPENIVEHFWYKGDFLMWDNRATHHARSALRGIGRRHLQRVGIGLKPSTESDPTFHRLFA</sequence>
<dbReference type="EMBL" id="JBDIME010000039">
    <property type="protein sequence ID" value="MEN2793162.1"/>
    <property type="molecule type" value="Genomic_DNA"/>
</dbReference>
<dbReference type="PANTHER" id="PTHR30468">
    <property type="entry name" value="ALPHA-KETOGLUTARATE-DEPENDENT SULFONATE DIOXYGENASE"/>
    <property type="match status" value="1"/>
</dbReference>
<dbReference type="GO" id="GO:0051213">
    <property type="term" value="F:dioxygenase activity"/>
    <property type="evidence" value="ECO:0007669"/>
    <property type="project" value="UniProtKB-KW"/>
</dbReference>
<reference evidence="7 8" key="1">
    <citation type="submission" date="2024-05" db="EMBL/GenBank/DDBJ databases">
        <authorList>
            <person name="Liu Q."/>
            <person name="Xin Y.-H."/>
        </authorList>
    </citation>
    <scope>NUCLEOTIDE SEQUENCE [LARGE SCALE GENOMIC DNA]</scope>
    <source>
        <strain evidence="7 8">CGMCC 1.10181</strain>
    </source>
</reference>
<name>A0ABU9YBI6_9SPHN</name>